<reference evidence="2 3" key="1">
    <citation type="journal article" date="2024" name="G3 (Bethesda)">
        <title>Genome assembly of Hibiscus sabdariffa L. provides insights into metabolisms of medicinal natural products.</title>
        <authorList>
            <person name="Kim T."/>
        </authorList>
    </citation>
    <scope>NUCLEOTIDE SEQUENCE [LARGE SCALE GENOMIC DNA]</scope>
    <source>
        <strain evidence="2">TK-2024</strain>
        <tissue evidence="2">Old leaves</tissue>
    </source>
</reference>
<feature type="region of interest" description="Disordered" evidence="1">
    <location>
        <begin position="1"/>
        <end position="21"/>
    </location>
</feature>
<accession>A0ABR2TKD3</accession>
<feature type="region of interest" description="Disordered" evidence="1">
    <location>
        <begin position="60"/>
        <end position="84"/>
    </location>
</feature>
<evidence type="ECO:0000256" key="1">
    <source>
        <dbReference type="SAM" id="MobiDB-lite"/>
    </source>
</evidence>
<organism evidence="2 3">
    <name type="scientific">Hibiscus sabdariffa</name>
    <name type="common">roselle</name>
    <dbReference type="NCBI Taxonomy" id="183260"/>
    <lineage>
        <taxon>Eukaryota</taxon>
        <taxon>Viridiplantae</taxon>
        <taxon>Streptophyta</taxon>
        <taxon>Embryophyta</taxon>
        <taxon>Tracheophyta</taxon>
        <taxon>Spermatophyta</taxon>
        <taxon>Magnoliopsida</taxon>
        <taxon>eudicotyledons</taxon>
        <taxon>Gunneridae</taxon>
        <taxon>Pentapetalae</taxon>
        <taxon>rosids</taxon>
        <taxon>malvids</taxon>
        <taxon>Malvales</taxon>
        <taxon>Malvaceae</taxon>
        <taxon>Malvoideae</taxon>
        <taxon>Hibiscus</taxon>
    </lineage>
</organism>
<name>A0ABR2TKD3_9ROSI</name>
<evidence type="ECO:0000313" key="3">
    <source>
        <dbReference type="Proteomes" id="UP001396334"/>
    </source>
</evidence>
<gene>
    <name evidence="2" type="ORF">V6N11_022675</name>
</gene>
<dbReference type="Proteomes" id="UP001396334">
    <property type="component" value="Unassembled WGS sequence"/>
</dbReference>
<comment type="caution">
    <text evidence="2">The sequence shown here is derived from an EMBL/GenBank/DDBJ whole genome shotgun (WGS) entry which is preliminary data.</text>
</comment>
<protein>
    <submittedName>
        <fullName evidence="2">Uncharacterized protein</fullName>
    </submittedName>
</protein>
<dbReference type="EMBL" id="JBBPBN010000005">
    <property type="protein sequence ID" value="KAK9037775.1"/>
    <property type="molecule type" value="Genomic_DNA"/>
</dbReference>
<keyword evidence="3" id="KW-1185">Reference proteome</keyword>
<proteinExistence type="predicted"/>
<sequence length="102" mass="12273">MRDDKDLLADPQQQSSPWRRSYLPTRCSSRRMTQKCKEKSLHRAVKGILKESQRWDKKEKIIRGQKKRQNEQERSTDADDVRTMEEEEEAYQTFLFQLGIKI</sequence>
<evidence type="ECO:0000313" key="2">
    <source>
        <dbReference type="EMBL" id="KAK9037775.1"/>
    </source>
</evidence>